<feature type="transmembrane region" description="Helical" evidence="8">
    <location>
        <begin position="557"/>
        <end position="576"/>
    </location>
</feature>
<dbReference type="GO" id="GO:0005886">
    <property type="term" value="C:plasma membrane"/>
    <property type="evidence" value="ECO:0007669"/>
    <property type="project" value="TreeGrafter"/>
</dbReference>
<feature type="transmembrane region" description="Helical" evidence="8">
    <location>
        <begin position="120"/>
        <end position="138"/>
    </location>
</feature>
<reference evidence="9" key="1">
    <citation type="submission" date="2022-03" db="EMBL/GenBank/DDBJ databases">
        <authorList>
            <person name="Alioto T."/>
            <person name="Alioto T."/>
            <person name="Gomez Garrido J."/>
        </authorList>
    </citation>
    <scope>NUCLEOTIDE SEQUENCE</scope>
</reference>
<evidence type="ECO:0000256" key="4">
    <source>
        <dbReference type="ARBA" id="ARBA00022989"/>
    </source>
</evidence>
<feature type="region of interest" description="Disordered" evidence="7">
    <location>
        <begin position="163"/>
        <end position="192"/>
    </location>
</feature>
<keyword evidence="3 8" id="KW-0812">Transmembrane</keyword>
<sequence>MALWTQLARSKNLVLAVTIPLLLLPLPLWHPSSESSCAYVLIVTAVYWVSEAVPLGAAALVPAFLFPLFGLLKSSEVAGEYVKNTTLLLMGVICLAASVEKWNLHKRIALRMVMLSGAKPGMLLMCFMSCTALLSMWLSNTSSTAMVMPIVDAVLKQLTSTEEDHDGTVANGSSASEGTQQKGENEKQNQPSIELIFINEEATAKDLSKLIQSKQNLNGVHMIANPMRVVKPLANGQTVPQQTQILVLPTSDPQDLQHQGKYRSRHDHMICKCLSLSVSYAATIGGLTTIIGTSTSLIFLEHFKNRYPEAEVLNFGTWFVFSFPITIITLLFTWVWMHWLFLGCNFSETCSLSKKKKTKQEEMSEKRIQDEYEKLGEMSYPEKVTVFFFILMTILWFTREPGFVPGWESLFDKKGYRTDATVSVFLGFLLFLIPAKRPTFICNGKKESEKDSKGSDGESNADGPMLTWSEFQKHMPWEIVILVGGGYALAAGSKKSGLSLWIGRQMECLSSLPSWAVTLLACMLVSAVTEFVSNPATVTIFLPILCSLSETLHINPLYTLIPVTMCISFAVMLPVGNPPNAIVYNYGHCQIKDMVKAGLGVNVIGLGIIMVAINTWGISLFQLNDFPEWATVTNATDHL</sequence>
<keyword evidence="4 8" id="KW-1133">Transmembrane helix</keyword>
<dbReference type="Pfam" id="PF00939">
    <property type="entry name" value="Na_sulph_symp"/>
    <property type="match status" value="1"/>
</dbReference>
<keyword evidence="6" id="KW-0406">Ion transport</keyword>
<evidence type="ECO:0000256" key="5">
    <source>
        <dbReference type="ARBA" id="ARBA00023136"/>
    </source>
</evidence>
<keyword evidence="5 8" id="KW-0472">Membrane</keyword>
<dbReference type="Proteomes" id="UP001295444">
    <property type="component" value="Chromosome 03"/>
</dbReference>
<evidence type="ECO:0000256" key="2">
    <source>
        <dbReference type="ARBA" id="ARBA00006772"/>
    </source>
</evidence>
<feature type="transmembrane region" description="Helical" evidence="8">
    <location>
        <begin position="418"/>
        <end position="435"/>
    </location>
</feature>
<dbReference type="EMBL" id="OW240914">
    <property type="protein sequence ID" value="CAH2276619.1"/>
    <property type="molecule type" value="Genomic_DNA"/>
</dbReference>
<evidence type="ECO:0000256" key="6">
    <source>
        <dbReference type="ARBA" id="ARBA00023201"/>
    </source>
</evidence>
<dbReference type="PANTHER" id="PTHR10283">
    <property type="entry name" value="SOLUTE CARRIER FAMILY 13 MEMBER"/>
    <property type="match status" value="1"/>
</dbReference>
<evidence type="ECO:0000313" key="10">
    <source>
        <dbReference type="Proteomes" id="UP001295444"/>
    </source>
</evidence>
<gene>
    <name evidence="9" type="ORF">PECUL_23A001060</name>
</gene>
<dbReference type="GO" id="GO:0015370">
    <property type="term" value="F:solute:sodium symporter activity"/>
    <property type="evidence" value="ECO:0007669"/>
    <property type="project" value="UniProtKB-ARBA"/>
</dbReference>
<proteinExistence type="inferred from homology"/>
<feature type="transmembrane region" description="Helical" evidence="8">
    <location>
        <begin position="380"/>
        <end position="397"/>
    </location>
</feature>
<keyword evidence="6" id="KW-0813">Transport</keyword>
<keyword evidence="10" id="KW-1185">Reference proteome</keyword>
<feature type="transmembrane region" description="Helical" evidence="8">
    <location>
        <begin position="278"/>
        <end position="300"/>
    </location>
</feature>
<feature type="transmembrane region" description="Helical" evidence="8">
    <location>
        <begin position="81"/>
        <end position="99"/>
    </location>
</feature>
<evidence type="ECO:0000256" key="8">
    <source>
        <dbReference type="SAM" id="Phobius"/>
    </source>
</evidence>
<dbReference type="PANTHER" id="PTHR10283:SF63">
    <property type="entry name" value="SOLUTE CARRIER FAMILY 13 MEMBER 4"/>
    <property type="match status" value="1"/>
</dbReference>
<keyword evidence="6" id="KW-0915">Sodium</keyword>
<feature type="transmembrane region" description="Helical" evidence="8">
    <location>
        <begin position="597"/>
        <end position="618"/>
    </location>
</feature>
<keyword evidence="6" id="KW-0739">Sodium transport</keyword>
<feature type="transmembrane region" description="Helical" evidence="8">
    <location>
        <begin position="36"/>
        <end position="69"/>
    </location>
</feature>
<accession>A0AAD1W0B9</accession>
<evidence type="ECO:0000313" key="9">
    <source>
        <dbReference type="EMBL" id="CAH2276619.1"/>
    </source>
</evidence>
<dbReference type="AlphaFoldDB" id="A0AAD1W0B9"/>
<name>A0AAD1W0B9_PELCU</name>
<feature type="transmembrane region" description="Helical" evidence="8">
    <location>
        <begin position="312"/>
        <end position="337"/>
    </location>
</feature>
<feature type="transmembrane region" description="Helical" evidence="8">
    <location>
        <begin position="512"/>
        <end position="532"/>
    </location>
</feature>
<protein>
    <submittedName>
        <fullName evidence="9">Solute carrier family 13 member 4</fullName>
    </submittedName>
</protein>
<evidence type="ECO:0000256" key="7">
    <source>
        <dbReference type="SAM" id="MobiDB-lite"/>
    </source>
</evidence>
<organism evidence="9 10">
    <name type="scientific">Pelobates cultripes</name>
    <name type="common">Western spadefoot toad</name>
    <dbReference type="NCBI Taxonomy" id="61616"/>
    <lineage>
        <taxon>Eukaryota</taxon>
        <taxon>Metazoa</taxon>
        <taxon>Chordata</taxon>
        <taxon>Craniata</taxon>
        <taxon>Vertebrata</taxon>
        <taxon>Euteleostomi</taxon>
        <taxon>Amphibia</taxon>
        <taxon>Batrachia</taxon>
        <taxon>Anura</taxon>
        <taxon>Pelobatoidea</taxon>
        <taxon>Pelobatidae</taxon>
        <taxon>Pelobates</taxon>
    </lineage>
</organism>
<evidence type="ECO:0000256" key="1">
    <source>
        <dbReference type="ARBA" id="ARBA00004141"/>
    </source>
</evidence>
<feature type="compositionally biased region" description="Polar residues" evidence="7">
    <location>
        <begin position="170"/>
        <end position="192"/>
    </location>
</feature>
<dbReference type="InterPro" id="IPR001898">
    <property type="entry name" value="SLC13A/DASS"/>
</dbReference>
<comment type="subcellular location">
    <subcellularLocation>
        <location evidence="1">Membrane</location>
        <topology evidence="1">Multi-pass membrane protein</topology>
    </subcellularLocation>
</comment>
<evidence type="ECO:0000256" key="3">
    <source>
        <dbReference type="ARBA" id="ARBA00022692"/>
    </source>
</evidence>
<comment type="similarity">
    <text evidence="2">Belongs to the SLC13A/DASS transporter (TC 2.A.47) family. NADC subfamily.</text>
</comment>
<feature type="transmembrane region" description="Helical" evidence="8">
    <location>
        <begin position="12"/>
        <end position="29"/>
    </location>
</feature>